<proteinExistence type="predicted"/>
<feature type="compositionally biased region" description="Low complexity" evidence="1">
    <location>
        <begin position="36"/>
        <end position="49"/>
    </location>
</feature>
<evidence type="ECO:0000313" key="2">
    <source>
        <dbReference type="EMBL" id="ONH66950.1"/>
    </source>
</evidence>
<feature type="region of interest" description="Disordered" evidence="1">
    <location>
        <begin position="519"/>
        <end position="538"/>
    </location>
</feature>
<feature type="compositionally biased region" description="Low complexity" evidence="1">
    <location>
        <begin position="1"/>
        <end position="15"/>
    </location>
</feature>
<dbReference type="VEuPathDB" id="FungiDB:BON22_2960"/>
<accession>A0A1V2L5C6</accession>
<gene>
    <name evidence="2" type="ORF">BON22_2960</name>
</gene>
<comment type="caution">
    <text evidence="2">The sequence shown here is derived from an EMBL/GenBank/DDBJ whole genome shotgun (WGS) entry which is preliminary data.</text>
</comment>
<keyword evidence="3" id="KW-1185">Reference proteome</keyword>
<sequence>MANNNNPRPNLPSLLDVPQAKTDSTGGIRLPPISFLNPGNPLGPPQLGGVARLLSDPPKEGGSLPSLQPLSQLNSASSPPQSSSPPSTSITGKPFPFSTPAAPAPLPLKEEITKPDVDSESDQDIIAYYEKKFSITDFTEEEKLDIVKHERRARIEKAKNPNYRTYLCYSIIKRLNAMKDPKKTEPKTEEPVATPMPPLQPPPTKSVSPASEQNHTAQDAAPSTTHLPPDNVTAAVDTTINADATVQVVEPVEEKSKFVKREVIINSSDVLDFAAKFPRRHIGSILYTPFPTKAGYKQLNITDPLEGIESLHESKKDDNKIVPLLPELRDHINSIVTVRVPSWQITELQNNKHYQERAIWGTDIYTDDSDILLILKHNGFLPQVDPELEGEEKTMEKRTPGNKDNISNITQSVTNFRQFVNIIGGDVHVDLIVLPPLVEYAGTFRNGINSRAWKGHDGMSLAIYGVRYGEKGSAVESTNDISVKKRKLAEIEALRDSDAANQGDWKLNKEAWKKAKMEMELEKNKTKDGQEKNKAGQS</sequence>
<feature type="compositionally biased region" description="Basic and acidic residues" evidence="1">
    <location>
        <begin position="179"/>
        <end position="190"/>
    </location>
</feature>
<feature type="compositionally biased region" description="Low complexity" evidence="1">
    <location>
        <begin position="63"/>
        <end position="101"/>
    </location>
</feature>
<dbReference type="OMA" id="HINSIVT"/>
<organism evidence="2 3">
    <name type="scientific">Cyberlindnera fabianii</name>
    <name type="common">Yeast</name>
    <name type="synonym">Hansenula fabianii</name>
    <dbReference type="NCBI Taxonomy" id="36022"/>
    <lineage>
        <taxon>Eukaryota</taxon>
        <taxon>Fungi</taxon>
        <taxon>Dikarya</taxon>
        <taxon>Ascomycota</taxon>
        <taxon>Saccharomycotina</taxon>
        <taxon>Saccharomycetes</taxon>
        <taxon>Phaffomycetales</taxon>
        <taxon>Phaffomycetaceae</taxon>
        <taxon>Cyberlindnera</taxon>
    </lineage>
</organism>
<dbReference type="EMBL" id="MPUK01000005">
    <property type="protein sequence ID" value="ONH66950.1"/>
    <property type="molecule type" value="Genomic_DNA"/>
</dbReference>
<evidence type="ECO:0000313" key="3">
    <source>
        <dbReference type="Proteomes" id="UP000189513"/>
    </source>
</evidence>
<dbReference type="Pfam" id="PF08642">
    <property type="entry name" value="Rxt3"/>
    <property type="match status" value="1"/>
</dbReference>
<reference evidence="3" key="1">
    <citation type="journal article" date="2017" name="Genome Announc.">
        <title>Genome sequences of Cyberlindnera fabianii 65, Pichia kudriavzevii 129, and Saccharomyces cerevisiae 131 isolated from fermented masau fruits in Zimbabwe.</title>
        <authorList>
            <person name="van Rijswijck I.M.H."/>
            <person name="Derks M.F.L."/>
            <person name="Abee T."/>
            <person name="de Ridder D."/>
            <person name="Smid E.J."/>
        </authorList>
    </citation>
    <scope>NUCLEOTIDE SEQUENCE [LARGE SCALE GENOMIC DNA]</scope>
    <source>
        <strain evidence="3">65</strain>
    </source>
</reference>
<dbReference type="InterPro" id="IPR013951">
    <property type="entry name" value="Rxt3"/>
</dbReference>
<dbReference type="Proteomes" id="UP000189513">
    <property type="component" value="Unassembled WGS sequence"/>
</dbReference>
<feature type="region of interest" description="Disordered" evidence="1">
    <location>
        <begin position="1"/>
        <end position="121"/>
    </location>
</feature>
<feature type="compositionally biased region" description="Pro residues" evidence="1">
    <location>
        <begin position="194"/>
        <end position="204"/>
    </location>
</feature>
<feature type="compositionally biased region" description="Polar residues" evidence="1">
    <location>
        <begin position="205"/>
        <end position="226"/>
    </location>
</feature>
<feature type="region of interest" description="Disordered" evidence="1">
    <location>
        <begin position="179"/>
        <end position="231"/>
    </location>
</feature>
<name>A0A1V2L5C6_CYBFA</name>
<evidence type="ECO:0000256" key="1">
    <source>
        <dbReference type="SAM" id="MobiDB-lite"/>
    </source>
</evidence>
<dbReference type="STRING" id="36022.A0A1V2L5C6"/>
<dbReference type="AlphaFoldDB" id="A0A1V2L5C6"/>
<protein>
    <submittedName>
        <fullName evidence="2">Transcriptional regulatory protein rxt3</fullName>
    </submittedName>
</protein>
<feature type="compositionally biased region" description="Basic and acidic residues" evidence="1">
    <location>
        <begin position="108"/>
        <end position="117"/>
    </location>
</feature>